<organism evidence="2 3">
    <name type="scientific">Pseudomonas frederiksbergensis</name>
    <dbReference type="NCBI Taxonomy" id="104087"/>
    <lineage>
        <taxon>Bacteria</taxon>
        <taxon>Pseudomonadati</taxon>
        <taxon>Pseudomonadota</taxon>
        <taxon>Gammaproteobacteria</taxon>
        <taxon>Pseudomonadales</taxon>
        <taxon>Pseudomonadaceae</taxon>
        <taxon>Pseudomonas</taxon>
    </lineage>
</organism>
<evidence type="ECO:0000256" key="1">
    <source>
        <dbReference type="SAM" id="MobiDB-lite"/>
    </source>
</evidence>
<proteinExistence type="predicted"/>
<gene>
    <name evidence="2" type="ORF">C5612_04290</name>
</gene>
<dbReference type="AlphaFoldDB" id="A0A2S8HTH5"/>
<sequence length="84" mass="8911">MLGFLNAAPILACSGVGRQVVVSRHEAFRGLGGRCDWCMMQGKAQIEKTHAGRATAPGKQSHAAYAGNRPTFPRSRGIGAHHAQ</sequence>
<evidence type="ECO:0000313" key="2">
    <source>
        <dbReference type="EMBL" id="PQP05860.1"/>
    </source>
</evidence>
<comment type="caution">
    <text evidence="2">The sequence shown here is derived from an EMBL/GenBank/DDBJ whole genome shotgun (WGS) entry which is preliminary data.</text>
</comment>
<dbReference type="Proteomes" id="UP000239687">
    <property type="component" value="Unassembled WGS sequence"/>
</dbReference>
<name>A0A2S8HTH5_9PSED</name>
<accession>A0A2S8HTH5</accession>
<evidence type="ECO:0000313" key="3">
    <source>
        <dbReference type="Proteomes" id="UP000239687"/>
    </source>
</evidence>
<reference evidence="2 3" key="1">
    <citation type="submission" date="2018-02" db="EMBL/GenBank/DDBJ databases">
        <title>Draft genome sequencing of Pseudomonas frederiksbergensis 11-D3.</title>
        <authorList>
            <person name="Zheng B.-X."/>
        </authorList>
    </citation>
    <scope>NUCLEOTIDE SEQUENCE [LARGE SCALE GENOMIC DNA]</scope>
    <source>
        <strain evidence="2 3">11-D3</strain>
    </source>
</reference>
<protein>
    <submittedName>
        <fullName evidence="2">Uncharacterized protein</fullName>
    </submittedName>
</protein>
<dbReference type="EMBL" id="PUIN01000002">
    <property type="protein sequence ID" value="PQP05860.1"/>
    <property type="molecule type" value="Genomic_DNA"/>
</dbReference>
<feature type="region of interest" description="Disordered" evidence="1">
    <location>
        <begin position="50"/>
        <end position="84"/>
    </location>
</feature>